<evidence type="ECO:0000313" key="2">
    <source>
        <dbReference type="Proteomes" id="UP000694680"/>
    </source>
</evidence>
<sequence>MDKDSAVLQGAFVVAEKLCAPPLLSCIQKAEWSKVGHIILEALGQVCRADCGNDPTTVNWRKRLICVVWLKLLCKDLGEDIETSWRENPFFCLQNGLPDVNSVILFELVKSMDAADTFASLLFCFPPAQICVELERMTRHVRSEPKSQHDMHFFLKVWWELWKGRDQIKAVADENTEVMFTNQLLRLFKCPSLSPISPKRVKLEIFNSPASLPHSGVLNLLLYALQDMKEDITSTELCCQALSLSLDAFYTSFFLDQEVLLPTREKMCLLSQVFAIKGIHPDELSPELVREAQRDLYASYTPAPFKASSITLSEALKIVTDLALFWQTKTDFASSSSPSYSAFQLNLSAQRVLTALLNTEMPEGEDKDSFLGILRGLLKTLVFTSTASRPDFNAKVTTTIIINHLKDCENFAALFASDISLVPDFDCLLDCLEKNQKAFQQCTTLISLSSCVISKLHSADVRQCKKLLKATVDIFSALSLEEKNKALTAMLTLSKTGFFGCSVPSTLSEGFEKELNMTFNCIIQGGSRGASQGNLNTAASLVARVAFQNPEATLKYCCHSAIFNKGTFHLMAEILQQLPGFKDVRERNDDESDVFSKCLQEVAATKCLSANEIEQLLGFVGLLMMPIAAVGTEKKGQSFLPPHKVVHTLVLPKLSAGGLSDIQLSLQLLRAALSVCVQEAEGSYPHWVMDCSPFPLLYILAQLHNQALRCRQEPPGSAVHGWSMDTKELLMSVLTTLGQLVGVGVAANPSCWSRALFWLYNKVEKLDWTVGFYLKPVWGEHFKNEVPSSLLAVCDLPEQEWSGLDLPAYGPGTGLLAWIECCSISDFLQSVMLSCLSLEKNKPGQISMFSKGLMVALTQVLPSCSVSQWSRLLRALKELITSARLHVPFSLEYVDFLPLLDLRRFSCELCMSVLLLRVLQLLCGSSCSHWLLSEGWAHVGRLYAHAVREILSSVGAKLPLPSSAALATSTTPASSECSSTIQSADTFRGAVDKDTAPCQEVLFVLRQLYCHIQHIQVMMPGGQSEPLFLSSLNLLSQYEAIMHAFPDSCTAVENDDNRHFFSTITDNLQSKVMKAVLHQKIAQLVSSTA</sequence>
<evidence type="ECO:0000313" key="1">
    <source>
        <dbReference type="Ensembl" id="ENSGWIP00000010391.1"/>
    </source>
</evidence>
<keyword evidence="2" id="KW-1185">Reference proteome</keyword>
<dbReference type="Ensembl" id="ENSGWIT00000011547.1">
    <property type="protein sequence ID" value="ENSGWIP00000010391.1"/>
    <property type="gene ID" value="ENSGWIG00000006099.1"/>
</dbReference>
<dbReference type="Proteomes" id="UP000694680">
    <property type="component" value="Chromosome 13"/>
</dbReference>
<dbReference type="RefSeq" id="XP_028319566.1">
    <property type="nucleotide sequence ID" value="XM_028463765.1"/>
</dbReference>
<reference evidence="1" key="3">
    <citation type="submission" date="2025-09" db="UniProtKB">
        <authorList>
            <consortium name="Ensembl"/>
        </authorList>
    </citation>
    <scope>IDENTIFICATION</scope>
</reference>
<organism evidence="1 2">
    <name type="scientific">Gouania willdenowi</name>
    <name type="common">Blunt-snouted clingfish</name>
    <name type="synonym">Lepadogaster willdenowi</name>
    <dbReference type="NCBI Taxonomy" id="441366"/>
    <lineage>
        <taxon>Eukaryota</taxon>
        <taxon>Metazoa</taxon>
        <taxon>Chordata</taxon>
        <taxon>Craniata</taxon>
        <taxon>Vertebrata</taxon>
        <taxon>Euteleostomi</taxon>
        <taxon>Actinopterygii</taxon>
        <taxon>Neopterygii</taxon>
        <taxon>Teleostei</taxon>
        <taxon>Neoteleostei</taxon>
        <taxon>Acanthomorphata</taxon>
        <taxon>Ovalentaria</taxon>
        <taxon>Blenniimorphae</taxon>
        <taxon>Blenniiformes</taxon>
        <taxon>Gobiesocoidei</taxon>
        <taxon>Gobiesocidae</taxon>
        <taxon>Gobiesocinae</taxon>
        <taxon>Gouania</taxon>
    </lineage>
</organism>
<dbReference type="AlphaFoldDB" id="A0A8C5DZQ2"/>
<accession>A0A8C5DZQ2</accession>
<dbReference type="GeneID" id="114473955"/>
<reference evidence="1" key="2">
    <citation type="submission" date="2025-08" db="UniProtKB">
        <authorList>
            <consortium name="Ensembl"/>
        </authorList>
    </citation>
    <scope>IDENTIFICATION</scope>
</reference>
<name>A0A8C5DZQ2_GOUWI</name>
<dbReference type="GO" id="GO:0006364">
    <property type="term" value="P:rRNA processing"/>
    <property type="evidence" value="ECO:0007669"/>
    <property type="project" value="InterPro"/>
</dbReference>
<dbReference type="GO" id="GO:0000387">
    <property type="term" value="P:spliceosomal snRNP assembly"/>
    <property type="evidence" value="ECO:0007669"/>
    <property type="project" value="InterPro"/>
</dbReference>
<dbReference type="InterPro" id="IPR033265">
    <property type="entry name" value="GEMIN4"/>
</dbReference>
<dbReference type="OrthoDB" id="9875414at2759"/>
<reference evidence="1" key="1">
    <citation type="submission" date="2020-06" db="EMBL/GenBank/DDBJ databases">
        <authorList>
            <consortium name="Wellcome Sanger Institute Data Sharing"/>
        </authorList>
    </citation>
    <scope>NUCLEOTIDE SEQUENCE [LARGE SCALE GENOMIC DNA]</scope>
</reference>
<proteinExistence type="predicted"/>
<gene>
    <name evidence="1" type="primary">gemin4</name>
</gene>
<dbReference type="RefSeq" id="XP_028319568.1">
    <property type="nucleotide sequence ID" value="XM_028463767.1"/>
</dbReference>
<dbReference type="PANTHER" id="PTHR15571:SF2">
    <property type="entry name" value="GEM-ASSOCIATED PROTEIN 4"/>
    <property type="match status" value="1"/>
</dbReference>
<dbReference type="PANTHER" id="PTHR15571">
    <property type="entry name" value="GEM-ASSOCIATED PROTEIN 4"/>
    <property type="match status" value="1"/>
</dbReference>
<evidence type="ECO:0008006" key="3">
    <source>
        <dbReference type="Google" id="ProtNLM"/>
    </source>
</evidence>
<dbReference type="CTD" id="50628"/>
<protein>
    <recommendedName>
        <fullName evidence="3">Gem-associated protein 4</fullName>
    </recommendedName>
</protein>
<dbReference type="GO" id="GO:0032797">
    <property type="term" value="C:SMN complex"/>
    <property type="evidence" value="ECO:0007669"/>
    <property type="project" value="InterPro"/>
</dbReference>